<protein>
    <submittedName>
        <fullName evidence="3">Uncharacterized protein LOC111134268</fullName>
    </submittedName>
</protein>
<accession>A0A8B8EFJ9</accession>
<name>A0A8B8EFJ9_CRAVI</name>
<sequence>MGIEEKHVDNEYFDICDDHCYSKAMISFYLCIMTYEIVNIRAYFIFMNIDSVYAMYLGVKRSFLEDRQGQAEIYSSCSSDSDNESYNSSEEEEQEGVLSGRRMVELGFLATKLDEGCSKCSSELKLSSCIGEIRYGIDHKILTTILYPLTLDGRQGEVGEIMLVCQGMLV</sequence>
<dbReference type="Proteomes" id="UP000694844">
    <property type="component" value="Chromosome 5"/>
</dbReference>
<organism evidence="2 3">
    <name type="scientific">Crassostrea virginica</name>
    <name type="common">Eastern oyster</name>
    <dbReference type="NCBI Taxonomy" id="6565"/>
    <lineage>
        <taxon>Eukaryota</taxon>
        <taxon>Metazoa</taxon>
        <taxon>Spiralia</taxon>
        <taxon>Lophotrochozoa</taxon>
        <taxon>Mollusca</taxon>
        <taxon>Bivalvia</taxon>
        <taxon>Autobranchia</taxon>
        <taxon>Pteriomorphia</taxon>
        <taxon>Ostreida</taxon>
        <taxon>Ostreoidea</taxon>
        <taxon>Ostreidae</taxon>
        <taxon>Crassostrea</taxon>
    </lineage>
</organism>
<dbReference type="AlphaFoldDB" id="A0A8B8EFJ9"/>
<gene>
    <name evidence="3" type="primary">LOC111134268</name>
</gene>
<evidence type="ECO:0000256" key="1">
    <source>
        <dbReference type="SAM" id="MobiDB-lite"/>
    </source>
</evidence>
<feature type="region of interest" description="Disordered" evidence="1">
    <location>
        <begin position="75"/>
        <end position="97"/>
    </location>
</feature>
<feature type="compositionally biased region" description="Low complexity" evidence="1">
    <location>
        <begin position="75"/>
        <end position="88"/>
    </location>
</feature>
<keyword evidence="2" id="KW-1185">Reference proteome</keyword>
<evidence type="ECO:0000313" key="2">
    <source>
        <dbReference type="Proteomes" id="UP000694844"/>
    </source>
</evidence>
<dbReference type="RefSeq" id="XP_022338875.1">
    <property type="nucleotide sequence ID" value="XM_022483167.1"/>
</dbReference>
<proteinExistence type="predicted"/>
<dbReference type="GeneID" id="111134268"/>
<evidence type="ECO:0000313" key="3">
    <source>
        <dbReference type="RefSeq" id="XP_022338875.1"/>
    </source>
</evidence>
<dbReference type="KEGG" id="cvn:111134268"/>
<reference evidence="3" key="1">
    <citation type="submission" date="2025-08" db="UniProtKB">
        <authorList>
            <consortium name="RefSeq"/>
        </authorList>
    </citation>
    <scope>IDENTIFICATION</scope>
    <source>
        <tissue evidence="3">Whole sample</tissue>
    </source>
</reference>